<protein>
    <submittedName>
        <fullName evidence="2">Sugar ABC transporter substrate-binding protein</fullName>
    </submittedName>
</protein>
<accession>A0ABQ1VP46</accession>
<gene>
    <name evidence="2" type="ORF">GCM10010913_03940</name>
</gene>
<sequence length="433" mass="48180">MKRIGRMTVMVLAVSLLLSILAACGSSGTKQVEDTPGPVTINFWTISLSPTFDDYVNARIKKFEDANPDITIKWTDLPYGSMENKLLSSIAGNQSPDVVNLNTAMALKLADKNALVDLNKEATEEQLSIYFESLLHSARIGDSIYAFPWYYGLGVLSLNKEIYEAAGLDPNQPPSTWEEMKEHAVIIKEKTGKYGFVPIYNPPIDLFLRGVPIINEDKTQIIVNTPEALEWAKWNKDLYDSGVVPKESITADAGYATDKYQGGQIASFITGSQFLNRIKNNAKEVYDKTVVAPIPTVSKDGKVHGGLMNVVVPTMSKHHEEAILFAHFITNDESQLEFAKVVNILPSTKEAAKDPFFTEGDSNEPEDVARRITATQTDKAIDFTLGVNKEGEILEFLWKYWKEMLLGRMTPEEMLKKAEADMQAKLDEILAEG</sequence>
<dbReference type="RefSeq" id="WP_120460280.1">
    <property type="nucleotide sequence ID" value="NZ_BMIW01000002.1"/>
</dbReference>
<dbReference type="Proteomes" id="UP000608420">
    <property type="component" value="Unassembled WGS sequence"/>
</dbReference>
<dbReference type="Gene3D" id="3.40.190.10">
    <property type="entry name" value="Periplasmic binding protein-like II"/>
    <property type="match status" value="1"/>
</dbReference>
<evidence type="ECO:0000313" key="2">
    <source>
        <dbReference type="EMBL" id="GGF85699.1"/>
    </source>
</evidence>
<keyword evidence="1" id="KW-0732">Signal</keyword>
<comment type="caution">
    <text evidence="2">The sequence shown here is derived from an EMBL/GenBank/DDBJ whole genome shotgun (WGS) entry which is preliminary data.</text>
</comment>
<keyword evidence="3" id="KW-1185">Reference proteome</keyword>
<dbReference type="PANTHER" id="PTHR43649">
    <property type="entry name" value="ARABINOSE-BINDING PROTEIN-RELATED"/>
    <property type="match status" value="1"/>
</dbReference>
<evidence type="ECO:0000256" key="1">
    <source>
        <dbReference type="SAM" id="SignalP"/>
    </source>
</evidence>
<dbReference type="PROSITE" id="PS51257">
    <property type="entry name" value="PROKAR_LIPOPROTEIN"/>
    <property type="match status" value="1"/>
</dbReference>
<dbReference type="InterPro" id="IPR050490">
    <property type="entry name" value="Bact_solute-bd_prot1"/>
</dbReference>
<organism evidence="2 3">
    <name type="scientific">Paenibacillus aceti</name>
    <dbReference type="NCBI Taxonomy" id="1820010"/>
    <lineage>
        <taxon>Bacteria</taxon>
        <taxon>Bacillati</taxon>
        <taxon>Bacillota</taxon>
        <taxon>Bacilli</taxon>
        <taxon>Bacillales</taxon>
        <taxon>Paenibacillaceae</taxon>
        <taxon>Paenibacillus</taxon>
    </lineage>
</organism>
<dbReference type="SUPFAM" id="SSF53850">
    <property type="entry name" value="Periplasmic binding protein-like II"/>
    <property type="match status" value="1"/>
</dbReference>
<feature type="signal peptide" evidence="1">
    <location>
        <begin position="1"/>
        <end position="22"/>
    </location>
</feature>
<dbReference type="CDD" id="cd13585">
    <property type="entry name" value="PBP2_TMBP_like"/>
    <property type="match status" value="1"/>
</dbReference>
<dbReference type="Pfam" id="PF13416">
    <property type="entry name" value="SBP_bac_8"/>
    <property type="match status" value="1"/>
</dbReference>
<proteinExistence type="predicted"/>
<evidence type="ECO:0000313" key="3">
    <source>
        <dbReference type="Proteomes" id="UP000608420"/>
    </source>
</evidence>
<reference evidence="3" key="1">
    <citation type="journal article" date="2019" name="Int. J. Syst. Evol. Microbiol.">
        <title>The Global Catalogue of Microorganisms (GCM) 10K type strain sequencing project: providing services to taxonomists for standard genome sequencing and annotation.</title>
        <authorList>
            <consortium name="The Broad Institute Genomics Platform"/>
            <consortium name="The Broad Institute Genome Sequencing Center for Infectious Disease"/>
            <person name="Wu L."/>
            <person name="Ma J."/>
        </authorList>
    </citation>
    <scope>NUCLEOTIDE SEQUENCE [LARGE SCALE GENOMIC DNA]</scope>
    <source>
        <strain evidence="3">CGMCC 1.15420</strain>
    </source>
</reference>
<dbReference type="EMBL" id="BMIW01000002">
    <property type="protein sequence ID" value="GGF85699.1"/>
    <property type="molecule type" value="Genomic_DNA"/>
</dbReference>
<feature type="chain" id="PRO_5046501025" evidence="1">
    <location>
        <begin position="23"/>
        <end position="433"/>
    </location>
</feature>
<dbReference type="PANTHER" id="PTHR43649:SF12">
    <property type="entry name" value="DIACETYLCHITOBIOSE BINDING PROTEIN DASA"/>
    <property type="match status" value="1"/>
</dbReference>
<dbReference type="InterPro" id="IPR006059">
    <property type="entry name" value="SBP"/>
</dbReference>
<name>A0ABQ1VP46_9BACL</name>